<dbReference type="EMBL" id="VFQE01000001">
    <property type="protein sequence ID" value="TQN43062.1"/>
    <property type="molecule type" value="Genomic_DNA"/>
</dbReference>
<evidence type="ECO:0000313" key="6">
    <source>
        <dbReference type="EMBL" id="TQN43062.1"/>
    </source>
</evidence>
<comment type="cofactor">
    <cofactor evidence="1">
        <name>(R)-lipoate</name>
        <dbReference type="ChEBI" id="CHEBI:83088"/>
    </cofactor>
</comment>
<proteinExistence type="predicted"/>
<dbReference type="PANTHER" id="PTHR43178">
    <property type="entry name" value="DIHYDROLIPOAMIDE ACETYLTRANSFERASE COMPONENT OF PYRUVATE DEHYDROGENASE COMPLEX"/>
    <property type="match status" value="1"/>
</dbReference>
<dbReference type="InterPro" id="IPR050743">
    <property type="entry name" value="2-oxoacid_DH_E2_comp"/>
</dbReference>
<dbReference type="Pfam" id="PF00364">
    <property type="entry name" value="Biotin_lipoyl"/>
    <property type="match status" value="1"/>
</dbReference>
<evidence type="ECO:0000256" key="1">
    <source>
        <dbReference type="ARBA" id="ARBA00001938"/>
    </source>
</evidence>
<accession>A0A543PG51</accession>
<reference evidence="6 7" key="1">
    <citation type="submission" date="2019-06" db="EMBL/GenBank/DDBJ databases">
        <title>Sequencing the genomes of 1000 actinobacteria strains.</title>
        <authorList>
            <person name="Klenk H.-P."/>
        </authorList>
    </citation>
    <scope>NUCLEOTIDE SEQUENCE [LARGE SCALE GENOMIC DNA]</scope>
    <source>
        <strain evidence="6 7">DSM 46837</strain>
    </source>
</reference>
<dbReference type="PROSITE" id="PS00189">
    <property type="entry name" value="LIPOYL"/>
    <property type="match status" value="1"/>
</dbReference>
<keyword evidence="2" id="KW-0808">Transferase</keyword>
<dbReference type="PROSITE" id="PS50968">
    <property type="entry name" value="BIOTINYL_LIPOYL"/>
    <property type="match status" value="1"/>
</dbReference>
<gene>
    <name evidence="6" type="ORF">FHU33_2484</name>
</gene>
<dbReference type="AlphaFoldDB" id="A0A543PG51"/>
<evidence type="ECO:0000256" key="4">
    <source>
        <dbReference type="ARBA" id="ARBA00023315"/>
    </source>
</evidence>
<dbReference type="CDD" id="cd06849">
    <property type="entry name" value="lipoyl_domain"/>
    <property type="match status" value="1"/>
</dbReference>
<dbReference type="GO" id="GO:0005737">
    <property type="term" value="C:cytoplasm"/>
    <property type="evidence" value="ECO:0007669"/>
    <property type="project" value="TreeGrafter"/>
</dbReference>
<evidence type="ECO:0000256" key="2">
    <source>
        <dbReference type="ARBA" id="ARBA00022679"/>
    </source>
</evidence>
<dbReference type="InterPro" id="IPR011053">
    <property type="entry name" value="Single_hybrid_motif"/>
</dbReference>
<feature type="domain" description="Lipoyl-binding" evidence="5">
    <location>
        <begin position="1"/>
        <end position="75"/>
    </location>
</feature>
<protein>
    <submittedName>
        <fullName evidence="6">Biotin-dependent enzyme</fullName>
    </submittedName>
</protein>
<keyword evidence="3" id="KW-0450">Lipoyl</keyword>
<dbReference type="SUPFAM" id="SSF51230">
    <property type="entry name" value="Single hybrid motif"/>
    <property type="match status" value="1"/>
</dbReference>
<evidence type="ECO:0000259" key="5">
    <source>
        <dbReference type="PROSITE" id="PS50968"/>
    </source>
</evidence>
<dbReference type="Proteomes" id="UP000319865">
    <property type="component" value="Unassembled WGS sequence"/>
</dbReference>
<keyword evidence="7" id="KW-1185">Reference proteome</keyword>
<sequence>MEIVVPKWGVTMDEAHLVVWLKKVGDLVTEDEPVAEMETDKADAEIVSQVSGRITELLVEEGAQVEAGQVIARVEATSGDPT</sequence>
<comment type="caution">
    <text evidence="6">The sequence shown here is derived from an EMBL/GenBank/DDBJ whole genome shotgun (WGS) entry which is preliminary data.</text>
</comment>
<dbReference type="InterPro" id="IPR000089">
    <property type="entry name" value="Biotin_lipoyl"/>
</dbReference>
<evidence type="ECO:0000313" key="7">
    <source>
        <dbReference type="Proteomes" id="UP000319865"/>
    </source>
</evidence>
<organism evidence="6 7">
    <name type="scientific">Blastococcus colisei</name>
    <dbReference type="NCBI Taxonomy" id="1564162"/>
    <lineage>
        <taxon>Bacteria</taxon>
        <taxon>Bacillati</taxon>
        <taxon>Actinomycetota</taxon>
        <taxon>Actinomycetes</taxon>
        <taxon>Geodermatophilales</taxon>
        <taxon>Geodermatophilaceae</taxon>
        <taxon>Blastococcus</taxon>
    </lineage>
</organism>
<dbReference type="PANTHER" id="PTHR43178:SF5">
    <property type="entry name" value="LIPOAMIDE ACYLTRANSFERASE COMPONENT OF BRANCHED-CHAIN ALPHA-KETO ACID DEHYDROGENASE COMPLEX, MITOCHONDRIAL"/>
    <property type="match status" value="1"/>
</dbReference>
<dbReference type="RefSeq" id="WP_211355104.1">
    <property type="nucleotide sequence ID" value="NZ_VFQE01000001.1"/>
</dbReference>
<dbReference type="GO" id="GO:0016407">
    <property type="term" value="F:acetyltransferase activity"/>
    <property type="evidence" value="ECO:0007669"/>
    <property type="project" value="TreeGrafter"/>
</dbReference>
<dbReference type="GO" id="GO:0031405">
    <property type="term" value="F:lipoic acid binding"/>
    <property type="evidence" value="ECO:0007669"/>
    <property type="project" value="TreeGrafter"/>
</dbReference>
<dbReference type="Gene3D" id="2.40.50.100">
    <property type="match status" value="1"/>
</dbReference>
<dbReference type="InterPro" id="IPR003016">
    <property type="entry name" value="2-oxoA_DH_lipoyl-BS"/>
</dbReference>
<name>A0A543PG51_9ACTN</name>
<evidence type="ECO:0000256" key="3">
    <source>
        <dbReference type="ARBA" id="ARBA00022823"/>
    </source>
</evidence>
<keyword evidence="4" id="KW-0012">Acyltransferase</keyword>